<gene>
    <name evidence="2" type="ORF">ACFFGT_25270</name>
</gene>
<evidence type="ECO:0000256" key="1">
    <source>
        <dbReference type="SAM" id="SignalP"/>
    </source>
</evidence>
<dbReference type="GO" id="GO:0016787">
    <property type="term" value="F:hydrolase activity"/>
    <property type="evidence" value="ECO:0007669"/>
    <property type="project" value="UniProtKB-KW"/>
</dbReference>
<name>A0ABV6LDM5_9SPHI</name>
<accession>A0ABV6LDM5</accession>
<dbReference type="InterPro" id="IPR050583">
    <property type="entry name" value="Mycobacterial_A85_antigen"/>
</dbReference>
<sequence>MLKQTLKPGIILFAFVFFANIVTAQVKSTSPTPFTDKDMVQWDYSSKVIGEDYTIYVHFPPGYDTTKTKYPVLYMTDGDWNMTVAMNCFNMLRQDYETTEALIVGIGYGSRPNQRSRDLNPATGGPKFISFIEQEVIPFIQSKYRVNDNKALYGYSYGGMFTTMVLFDHPNLFNMIFIGAPGNGGSELIPSAKKYFANNHDLNCRVFLGVGSFEHTTAKNIEDFKEYMENQHCKGLDIATAITPNAGHGAALAQVMQNAIAFAYCKKHKEIAIPAKDLQQYTGTYIIAGDTKDKFKLYVADNKLHFSNNDNPPITLVPFAKDSFFMHENERDEVFFHTEAGKMYILYSPLHEKPTRLDKVN</sequence>
<dbReference type="Gene3D" id="3.40.50.1820">
    <property type="entry name" value="alpha/beta hydrolase"/>
    <property type="match status" value="1"/>
</dbReference>
<protein>
    <submittedName>
        <fullName evidence="2">Alpha/beta hydrolase</fullName>
    </submittedName>
</protein>
<organism evidence="2 3">
    <name type="scientific">Mucilaginibacter angelicae</name>
    <dbReference type="NCBI Taxonomy" id="869718"/>
    <lineage>
        <taxon>Bacteria</taxon>
        <taxon>Pseudomonadati</taxon>
        <taxon>Bacteroidota</taxon>
        <taxon>Sphingobacteriia</taxon>
        <taxon>Sphingobacteriales</taxon>
        <taxon>Sphingobacteriaceae</taxon>
        <taxon>Mucilaginibacter</taxon>
    </lineage>
</organism>
<keyword evidence="1" id="KW-0732">Signal</keyword>
<feature type="signal peptide" evidence="1">
    <location>
        <begin position="1"/>
        <end position="24"/>
    </location>
</feature>
<reference evidence="2 3" key="1">
    <citation type="submission" date="2024-09" db="EMBL/GenBank/DDBJ databases">
        <authorList>
            <person name="Sun Q."/>
            <person name="Mori K."/>
        </authorList>
    </citation>
    <scope>NUCLEOTIDE SEQUENCE [LARGE SCALE GENOMIC DNA]</scope>
    <source>
        <strain evidence="2 3">NCAIM B.02415</strain>
    </source>
</reference>
<dbReference type="Pfam" id="PF00756">
    <property type="entry name" value="Esterase"/>
    <property type="match status" value="1"/>
</dbReference>
<comment type="caution">
    <text evidence="2">The sequence shown here is derived from an EMBL/GenBank/DDBJ whole genome shotgun (WGS) entry which is preliminary data.</text>
</comment>
<dbReference type="InterPro" id="IPR029058">
    <property type="entry name" value="AB_hydrolase_fold"/>
</dbReference>
<evidence type="ECO:0000313" key="3">
    <source>
        <dbReference type="Proteomes" id="UP001589828"/>
    </source>
</evidence>
<dbReference type="PANTHER" id="PTHR48098">
    <property type="entry name" value="ENTEROCHELIN ESTERASE-RELATED"/>
    <property type="match status" value="1"/>
</dbReference>
<proteinExistence type="predicted"/>
<dbReference type="Proteomes" id="UP001589828">
    <property type="component" value="Unassembled WGS sequence"/>
</dbReference>
<dbReference type="InterPro" id="IPR000801">
    <property type="entry name" value="Esterase-like"/>
</dbReference>
<dbReference type="EMBL" id="JBHLTS010000075">
    <property type="protein sequence ID" value="MFC0517548.1"/>
    <property type="molecule type" value="Genomic_DNA"/>
</dbReference>
<keyword evidence="2" id="KW-0378">Hydrolase</keyword>
<dbReference type="SUPFAM" id="SSF53474">
    <property type="entry name" value="alpha/beta-Hydrolases"/>
    <property type="match status" value="1"/>
</dbReference>
<dbReference type="PANTHER" id="PTHR48098:SF6">
    <property type="entry name" value="FERRI-BACILLIBACTIN ESTERASE BESA"/>
    <property type="match status" value="1"/>
</dbReference>
<dbReference type="RefSeq" id="WP_377025297.1">
    <property type="nucleotide sequence ID" value="NZ_JBHLTS010000075.1"/>
</dbReference>
<feature type="chain" id="PRO_5047027379" evidence="1">
    <location>
        <begin position="25"/>
        <end position="361"/>
    </location>
</feature>
<evidence type="ECO:0000313" key="2">
    <source>
        <dbReference type="EMBL" id="MFC0517548.1"/>
    </source>
</evidence>
<keyword evidence="3" id="KW-1185">Reference proteome</keyword>